<evidence type="ECO:0000313" key="3">
    <source>
        <dbReference type="EMBL" id="XCD06058.1"/>
    </source>
</evidence>
<sequence length="363" mass="42858">MQCTSPKDAILTNQSIIQNGQVKHHRTFLKIVKLSEKPNLEKWTEKFHIGKKVVEYVHEYVKVPCRKCPGCIINKANDWAVRSTIEASAWKKNCFLTLTYAPEHLPKNRNLVKRDMQLFWKKLRKHAKGEESWTWKDRQEKPIRFFYCGEYGPKTLRPHYHAGVFNYWPADAKPFNISKHGDQYYTSEFLNRTWGKGYVIIGRLDYESAAYIARYTMKKLQKLINEQKQAYFELLEEVSGSELEYLQNLLGEPISQPKNQIPEFIETSRRGGIGLAGWLKNKDKLQKNYGTYVKSRKGGQALLKKLPQFLRQKWMAEDREYYNTASEAQRLQIAELYKNKIENIHQISEINLEKFKKLKRNKI</sequence>
<reference evidence="2" key="1">
    <citation type="submission" date="2024-03" db="EMBL/GenBank/DDBJ databases">
        <title>Diverse circular DNA viruses in blood, oral, and fecal samples of captive lemurs.</title>
        <authorList>
            <person name="Paietta E.N."/>
            <person name="Kraberger S."/>
            <person name="Lund M.C."/>
            <person name="Custer J.M."/>
            <person name="Vargas K.M."/>
            <person name="Ehmke E.E."/>
            <person name="Yoder A.D."/>
            <person name="Varsani A."/>
        </authorList>
    </citation>
    <scope>NUCLEOTIDE SEQUENCE</scope>
    <source>
        <strain evidence="2">Duke_24FF_1146</strain>
        <strain evidence="3">Duke_25FF_1227</strain>
    </source>
</reference>
<dbReference type="Pfam" id="PF23343">
    <property type="entry name" value="REP_ORF2-G2P"/>
    <property type="match status" value="1"/>
</dbReference>
<proteinExistence type="predicted"/>
<organism evidence="2">
    <name type="scientific">Dulem virus 160</name>
    <dbReference type="NCBI Taxonomy" id="3145637"/>
    <lineage>
        <taxon>Viruses</taxon>
        <taxon>Monodnaviria</taxon>
        <taxon>Sangervirae</taxon>
        <taxon>Phixviricota</taxon>
        <taxon>Malgrandaviricetes</taxon>
        <taxon>Petitvirales</taxon>
        <taxon>Microviridae</taxon>
        <taxon>Microvirus</taxon>
    </lineage>
</organism>
<name>A0AAU8AXL4_9VIRU</name>
<evidence type="ECO:0000313" key="2">
    <source>
        <dbReference type="EMBL" id="XCD04755.1"/>
    </source>
</evidence>
<dbReference type="EMBL" id="PP511502">
    <property type="protein sequence ID" value="XCD04755.1"/>
    <property type="molecule type" value="Genomic_DNA"/>
</dbReference>
<dbReference type="EMBL" id="PP511628">
    <property type="protein sequence ID" value="XCD06058.1"/>
    <property type="molecule type" value="Genomic_DNA"/>
</dbReference>
<accession>A0AAU8AXL4</accession>
<protein>
    <submittedName>
        <fullName evidence="2">Replication initiator protein</fullName>
    </submittedName>
</protein>
<feature type="domain" description="Replication-associated protein ORF2/G2P" evidence="1">
    <location>
        <begin position="93"/>
        <end position="219"/>
    </location>
</feature>
<dbReference type="InterPro" id="IPR056906">
    <property type="entry name" value="ORF2/G2P_dom"/>
</dbReference>
<evidence type="ECO:0000259" key="1">
    <source>
        <dbReference type="Pfam" id="PF23343"/>
    </source>
</evidence>